<evidence type="ECO:0000256" key="1">
    <source>
        <dbReference type="ARBA" id="ARBA00004127"/>
    </source>
</evidence>
<accession>A0ABX6ESN5</accession>
<gene>
    <name evidence="8" type="primary">PER1</name>
    <name evidence="8" type="ORF">FIM1_764</name>
</gene>
<evidence type="ECO:0000256" key="6">
    <source>
        <dbReference type="ARBA" id="ARBA00023136"/>
    </source>
</evidence>
<proteinExistence type="inferred from homology"/>
<feature type="transmembrane region" description="Helical" evidence="7">
    <location>
        <begin position="275"/>
        <end position="292"/>
    </location>
</feature>
<evidence type="ECO:0000256" key="2">
    <source>
        <dbReference type="ARBA" id="ARBA00022502"/>
    </source>
</evidence>
<evidence type="ECO:0000256" key="7">
    <source>
        <dbReference type="RuleBase" id="RU365066"/>
    </source>
</evidence>
<feature type="transmembrane region" description="Helical" evidence="7">
    <location>
        <begin position="187"/>
        <end position="203"/>
    </location>
</feature>
<evidence type="ECO:0000256" key="3">
    <source>
        <dbReference type="ARBA" id="ARBA00022692"/>
    </source>
</evidence>
<comment type="function">
    <text evidence="7">Involved in the lipid remodeling steps of GPI-anchor maturation.</text>
</comment>
<keyword evidence="7" id="KW-0256">Endoplasmic reticulum</keyword>
<evidence type="ECO:0000256" key="4">
    <source>
        <dbReference type="ARBA" id="ARBA00022729"/>
    </source>
</evidence>
<dbReference type="Pfam" id="PF04080">
    <property type="entry name" value="Per1"/>
    <property type="match status" value="1"/>
</dbReference>
<feature type="transmembrane region" description="Helical" evidence="7">
    <location>
        <begin position="154"/>
        <end position="175"/>
    </location>
</feature>
<keyword evidence="6 7" id="KW-0472">Membrane</keyword>
<protein>
    <recommendedName>
        <fullName evidence="7">Post-GPI attachment to proteins factor 3</fullName>
    </recommendedName>
</protein>
<reference evidence="8 9" key="1">
    <citation type="submission" date="2016-03" db="EMBL/GenBank/DDBJ databases">
        <title>How can Kluyveromyces marxianus grow so fast - potential evolutionary course in Saccharomyces Complex revealed by comparative genomics.</title>
        <authorList>
            <person name="Mo W."/>
            <person name="Lu W."/>
            <person name="Yang X."/>
            <person name="Qi J."/>
            <person name="Lv H."/>
        </authorList>
    </citation>
    <scope>NUCLEOTIDE SEQUENCE [LARGE SCALE GENOMIC DNA]</scope>
    <source>
        <strain evidence="8 9">FIM1</strain>
    </source>
</reference>
<name>A0ABX6ESN5_KLUMA</name>
<dbReference type="PANTHER" id="PTHR13148:SF0">
    <property type="entry name" value="POST-GPI ATTACHMENT TO PROTEINS FACTOR 3"/>
    <property type="match status" value="1"/>
</dbReference>
<evidence type="ECO:0000313" key="8">
    <source>
        <dbReference type="EMBL" id="QGN14113.1"/>
    </source>
</evidence>
<comment type="similarity">
    <text evidence="7">Belongs to the PGAP3 family.</text>
</comment>
<keyword evidence="3 7" id="KW-0812">Transmembrane</keyword>
<feature type="transmembrane region" description="Helical" evidence="7">
    <location>
        <begin position="215"/>
        <end position="235"/>
    </location>
</feature>
<keyword evidence="5 7" id="KW-1133">Transmembrane helix</keyword>
<dbReference type="Proteomes" id="UP000422736">
    <property type="component" value="Chromosome 1"/>
</dbReference>
<evidence type="ECO:0000313" key="9">
    <source>
        <dbReference type="Proteomes" id="UP000422736"/>
    </source>
</evidence>
<dbReference type="InterPro" id="IPR007217">
    <property type="entry name" value="Per1-like"/>
</dbReference>
<feature type="transmembrane region" description="Helical" evidence="7">
    <location>
        <begin position="312"/>
        <end position="330"/>
    </location>
</feature>
<keyword evidence="9" id="KW-1185">Reference proteome</keyword>
<sequence>MLSQWKLWVCCALLTLSFKVSRASPGDQLDEFDDCVDACAVAKHCPDAEAIEEDNPFKNDQFADLGLCYKLLLWDCNSDCDYQCQHVITNMRIQNGEEIYQFHGKWPFKRAFGTQEFYSTIFSIGNFVPHYKGFKLCRRALRKIPRSDQSRKMLVNYLLVSVAGMLAWTSSSIFHTRDLIITEKLDYFFAGFTVLTGFHAIFYRSMRLDLHRKTGTCFSVLVILIFLAHILRLYLDWSYTYNMRFNVFFGILQHMLLVALALLNFQRVRSLRSDLIHDLVLVPIGLVVFTSLAMSCELFDFFSYNFQIDSHAIWHGLTIFPSFYLYPFFLKDYIFLKSKTVVNIKEV</sequence>
<feature type="signal peptide" evidence="7">
    <location>
        <begin position="1"/>
        <end position="23"/>
    </location>
</feature>
<evidence type="ECO:0000256" key="5">
    <source>
        <dbReference type="ARBA" id="ARBA00022989"/>
    </source>
</evidence>
<feature type="transmembrane region" description="Helical" evidence="7">
    <location>
        <begin position="241"/>
        <end position="263"/>
    </location>
</feature>
<feature type="chain" id="PRO_5044979749" description="Post-GPI attachment to proteins factor 3" evidence="7">
    <location>
        <begin position="24"/>
        <end position="347"/>
    </location>
</feature>
<dbReference type="PANTHER" id="PTHR13148">
    <property type="entry name" value="PER1-RELATED"/>
    <property type="match status" value="1"/>
</dbReference>
<keyword evidence="2 7" id="KW-0337">GPI-anchor biosynthesis</keyword>
<organism evidence="8 9">
    <name type="scientific">Kluyveromyces marxianus</name>
    <name type="common">Yeast</name>
    <name type="synonym">Candida kefyr</name>
    <dbReference type="NCBI Taxonomy" id="4911"/>
    <lineage>
        <taxon>Eukaryota</taxon>
        <taxon>Fungi</taxon>
        <taxon>Dikarya</taxon>
        <taxon>Ascomycota</taxon>
        <taxon>Saccharomycotina</taxon>
        <taxon>Saccharomycetes</taxon>
        <taxon>Saccharomycetales</taxon>
        <taxon>Saccharomycetaceae</taxon>
        <taxon>Kluyveromyces</taxon>
    </lineage>
</organism>
<comment type="caution">
    <text evidence="7">Lacks conserved residue(s) required for the propagation of feature annotation.</text>
</comment>
<dbReference type="EMBL" id="CP015054">
    <property type="protein sequence ID" value="QGN14113.1"/>
    <property type="molecule type" value="Genomic_DNA"/>
</dbReference>
<keyword evidence="4 7" id="KW-0732">Signal</keyword>
<comment type="subcellular location">
    <subcellularLocation>
        <location evidence="1">Endomembrane system</location>
        <topology evidence="1">Multi-pass membrane protein</topology>
    </subcellularLocation>
    <subcellularLocation>
        <location evidence="7">Endoplasmic reticulum membrane</location>
        <topology evidence="7">Multi-pass membrane protein</topology>
    </subcellularLocation>
</comment>